<gene>
    <name evidence="3" type="ORF">CGS55_09855</name>
</gene>
<accession>A0A2A6ZYV4</accession>
<name>A0A2A6ZYV4_9FIRM</name>
<dbReference type="GO" id="GO:0003700">
    <property type="term" value="F:DNA-binding transcription factor activity"/>
    <property type="evidence" value="ECO:0007669"/>
    <property type="project" value="TreeGrafter"/>
</dbReference>
<evidence type="ECO:0000259" key="2">
    <source>
        <dbReference type="PROSITE" id="PS50943"/>
    </source>
</evidence>
<dbReference type="PANTHER" id="PTHR46797">
    <property type="entry name" value="HTH-TYPE TRANSCRIPTIONAL REGULATOR"/>
    <property type="match status" value="1"/>
</dbReference>
<dbReference type="PROSITE" id="PS50943">
    <property type="entry name" value="HTH_CROC1"/>
    <property type="match status" value="1"/>
</dbReference>
<comment type="caution">
    <text evidence="3">The sequence shown here is derived from an EMBL/GenBank/DDBJ whole genome shotgun (WGS) entry which is preliminary data.</text>
</comment>
<dbReference type="SMART" id="SM00530">
    <property type="entry name" value="HTH_XRE"/>
    <property type="match status" value="1"/>
</dbReference>
<sequence>MERAMKELFGQRLREQRQNQGLTMEQLAEKANLSTNFIGAIERGLKEPSLSTLISILNALDIPADVLLRDYVGTASHVTDEEICKRLEGLTPIQKKAALDLLDTYIANLPYLTNEE</sequence>
<dbReference type="GO" id="GO:0003677">
    <property type="term" value="F:DNA binding"/>
    <property type="evidence" value="ECO:0007669"/>
    <property type="project" value="UniProtKB-KW"/>
</dbReference>
<dbReference type="Proteomes" id="UP000219901">
    <property type="component" value="Unassembled WGS sequence"/>
</dbReference>
<evidence type="ECO:0000256" key="1">
    <source>
        <dbReference type="ARBA" id="ARBA00023125"/>
    </source>
</evidence>
<dbReference type="Gene3D" id="1.10.260.40">
    <property type="entry name" value="lambda repressor-like DNA-binding domains"/>
    <property type="match status" value="1"/>
</dbReference>
<evidence type="ECO:0000313" key="3">
    <source>
        <dbReference type="EMBL" id="PDX72109.1"/>
    </source>
</evidence>
<evidence type="ECO:0000313" key="4">
    <source>
        <dbReference type="Proteomes" id="UP000219901"/>
    </source>
</evidence>
<dbReference type="CDD" id="cd00093">
    <property type="entry name" value="HTH_XRE"/>
    <property type="match status" value="1"/>
</dbReference>
<dbReference type="SUPFAM" id="SSF47413">
    <property type="entry name" value="lambda repressor-like DNA-binding domains"/>
    <property type="match status" value="1"/>
</dbReference>
<dbReference type="InterPro" id="IPR050807">
    <property type="entry name" value="TransReg_Diox_bact_type"/>
</dbReference>
<dbReference type="EMBL" id="NMTV01000057">
    <property type="protein sequence ID" value="PDX72109.1"/>
    <property type="molecule type" value="Genomic_DNA"/>
</dbReference>
<keyword evidence="1" id="KW-0238">DNA-binding</keyword>
<organism evidence="3 4">
    <name type="scientific">Faecalibacterium prausnitzii</name>
    <dbReference type="NCBI Taxonomy" id="853"/>
    <lineage>
        <taxon>Bacteria</taxon>
        <taxon>Bacillati</taxon>
        <taxon>Bacillota</taxon>
        <taxon>Clostridia</taxon>
        <taxon>Eubacteriales</taxon>
        <taxon>Oscillospiraceae</taxon>
        <taxon>Faecalibacterium</taxon>
    </lineage>
</organism>
<dbReference type="InterPro" id="IPR001387">
    <property type="entry name" value="Cro/C1-type_HTH"/>
</dbReference>
<protein>
    <submittedName>
        <fullName evidence="3">Transcriptional regulator</fullName>
    </submittedName>
</protein>
<dbReference type="InterPro" id="IPR010982">
    <property type="entry name" value="Lambda_DNA-bd_dom_sf"/>
</dbReference>
<proteinExistence type="predicted"/>
<dbReference type="Pfam" id="PF01381">
    <property type="entry name" value="HTH_3"/>
    <property type="match status" value="1"/>
</dbReference>
<dbReference type="AlphaFoldDB" id="A0A2A6ZYV4"/>
<feature type="domain" description="HTH cro/C1-type" evidence="2">
    <location>
        <begin position="13"/>
        <end position="67"/>
    </location>
</feature>
<dbReference type="GO" id="GO:0005829">
    <property type="term" value="C:cytosol"/>
    <property type="evidence" value="ECO:0007669"/>
    <property type="project" value="TreeGrafter"/>
</dbReference>
<dbReference type="PANTHER" id="PTHR46797:SF1">
    <property type="entry name" value="METHYLPHOSPHONATE SYNTHASE"/>
    <property type="match status" value="1"/>
</dbReference>
<reference evidence="3 4" key="1">
    <citation type="journal article" date="2017" name="Front. Microbiol.">
        <title>New Insights into the Diversity of the Genus Faecalibacterium.</title>
        <authorList>
            <person name="Benevides L."/>
            <person name="Burman S."/>
            <person name="Martin R."/>
            <person name="Robert V."/>
            <person name="Thomas M."/>
            <person name="Miquel S."/>
            <person name="Chain F."/>
            <person name="Sokol H."/>
            <person name="Bermudez-Humaran L.G."/>
            <person name="Morrison M."/>
            <person name="Langella P."/>
            <person name="Azevedo V.A."/>
            <person name="Chatel J.M."/>
            <person name="Soares S."/>
        </authorList>
    </citation>
    <scope>NUCLEOTIDE SEQUENCE [LARGE SCALE GENOMIC DNA]</scope>
    <source>
        <strain evidence="3 4">CNCM I 4546</strain>
    </source>
</reference>